<protein>
    <submittedName>
        <fullName evidence="1">Uncharacterized protein</fullName>
    </submittedName>
</protein>
<organism evidence="1">
    <name type="scientific">uncultured Caudovirales phage</name>
    <dbReference type="NCBI Taxonomy" id="2100421"/>
    <lineage>
        <taxon>Viruses</taxon>
        <taxon>Duplodnaviria</taxon>
        <taxon>Heunggongvirae</taxon>
        <taxon>Uroviricota</taxon>
        <taxon>Caudoviricetes</taxon>
        <taxon>Peduoviridae</taxon>
        <taxon>Maltschvirus</taxon>
        <taxon>Maltschvirus maltsch</taxon>
    </lineage>
</organism>
<dbReference type="EMBL" id="LR796736">
    <property type="protein sequence ID" value="CAB4162277.1"/>
    <property type="molecule type" value="Genomic_DNA"/>
</dbReference>
<evidence type="ECO:0000313" key="1">
    <source>
        <dbReference type="EMBL" id="CAB4162277.1"/>
    </source>
</evidence>
<name>A0A6J5NTF3_9CAUD</name>
<gene>
    <name evidence="1" type="ORF">UFOVP785_24</name>
</gene>
<sequence length="85" mass="10100">MGKADIRLRDRLIEACEYCIEHKRWLVLQHPRFTTKGRKRRRILGSHGPYVRVLDRTTGVVDIHPETLLKWLKKMEINDALHQAD</sequence>
<accession>A0A6J5NTF3</accession>
<reference evidence="1" key="1">
    <citation type="submission" date="2020-04" db="EMBL/GenBank/DDBJ databases">
        <authorList>
            <person name="Chiriac C."/>
            <person name="Salcher M."/>
            <person name="Ghai R."/>
            <person name="Kavagutti S V."/>
        </authorList>
    </citation>
    <scope>NUCLEOTIDE SEQUENCE</scope>
</reference>
<proteinExistence type="predicted"/>